<dbReference type="InterPro" id="IPR036837">
    <property type="entry name" value="Cation_efflux_CTD_sf"/>
</dbReference>
<organism evidence="10 11">
    <name type="scientific">Candidatus Nitrosymbiomonas proteolyticus</name>
    <dbReference type="NCBI Taxonomy" id="2608984"/>
    <lineage>
        <taxon>Bacteria</taxon>
        <taxon>Bacillati</taxon>
        <taxon>Armatimonadota</taxon>
        <taxon>Armatimonadota incertae sedis</taxon>
        <taxon>Candidatus Nitrosymbiomonas</taxon>
    </lineage>
</organism>
<dbReference type="SUPFAM" id="SSF160240">
    <property type="entry name" value="Cation efflux protein cytoplasmic domain-like"/>
    <property type="match status" value="1"/>
</dbReference>
<comment type="subcellular location">
    <subcellularLocation>
        <location evidence="1">Membrane</location>
        <topology evidence="1">Multi-pass membrane protein</topology>
    </subcellularLocation>
</comment>
<dbReference type="Proteomes" id="UP000662873">
    <property type="component" value="Chromosome"/>
</dbReference>
<evidence type="ECO:0000313" key="11">
    <source>
        <dbReference type="Proteomes" id="UP000662873"/>
    </source>
</evidence>
<gene>
    <name evidence="10" type="ORF">NPRO_09670</name>
</gene>
<feature type="transmembrane region" description="Helical" evidence="7">
    <location>
        <begin position="61"/>
        <end position="80"/>
    </location>
</feature>
<evidence type="ECO:0000256" key="7">
    <source>
        <dbReference type="SAM" id="Phobius"/>
    </source>
</evidence>
<evidence type="ECO:0000256" key="5">
    <source>
        <dbReference type="ARBA" id="ARBA00022989"/>
    </source>
</evidence>
<dbReference type="InterPro" id="IPR058533">
    <property type="entry name" value="Cation_efflux_TM"/>
</dbReference>
<dbReference type="InterPro" id="IPR027470">
    <property type="entry name" value="Cation_efflux_CTD"/>
</dbReference>
<feature type="transmembrane region" description="Helical" evidence="7">
    <location>
        <begin position="92"/>
        <end position="112"/>
    </location>
</feature>
<evidence type="ECO:0000256" key="4">
    <source>
        <dbReference type="ARBA" id="ARBA00022692"/>
    </source>
</evidence>
<name>A0A809RUB5_9BACT</name>
<dbReference type="KEGG" id="npy:NPRO_09670"/>
<dbReference type="NCBIfam" id="TIGR01297">
    <property type="entry name" value="CDF"/>
    <property type="match status" value="1"/>
</dbReference>
<dbReference type="GO" id="GO:0015086">
    <property type="term" value="F:cadmium ion transmembrane transporter activity"/>
    <property type="evidence" value="ECO:0007669"/>
    <property type="project" value="TreeGrafter"/>
</dbReference>
<dbReference type="GO" id="GO:0006882">
    <property type="term" value="P:intracellular zinc ion homeostasis"/>
    <property type="evidence" value="ECO:0007669"/>
    <property type="project" value="TreeGrafter"/>
</dbReference>
<dbReference type="SUPFAM" id="SSF161111">
    <property type="entry name" value="Cation efflux protein transmembrane domain-like"/>
    <property type="match status" value="1"/>
</dbReference>
<dbReference type="PANTHER" id="PTHR43840:SF15">
    <property type="entry name" value="MITOCHONDRIAL METAL TRANSPORTER 1-RELATED"/>
    <property type="match status" value="1"/>
</dbReference>
<evidence type="ECO:0000259" key="8">
    <source>
        <dbReference type="Pfam" id="PF01545"/>
    </source>
</evidence>
<reference evidence="10" key="1">
    <citation type="journal article" name="DNA Res.">
        <title>The physiological potential of anammox bacteria as revealed by their core genome structure.</title>
        <authorList>
            <person name="Okubo T."/>
            <person name="Toyoda A."/>
            <person name="Fukuhara K."/>
            <person name="Uchiyama I."/>
            <person name="Harigaya Y."/>
            <person name="Kuroiwa M."/>
            <person name="Suzuki T."/>
            <person name="Murakami Y."/>
            <person name="Suwa Y."/>
            <person name="Takami H."/>
        </authorList>
    </citation>
    <scope>NUCLEOTIDE SEQUENCE</scope>
    <source>
        <strain evidence="10">317325-2</strain>
    </source>
</reference>
<dbReference type="EMBL" id="AP021858">
    <property type="protein sequence ID" value="BBO23372.1"/>
    <property type="molecule type" value="Genomic_DNA"/>
</dbReference>
<dbReference type="Pfam" id="PF16916">
    <property type="entry name" value="ZT_dimer"/>
    <property type="match status" value="1"/>
</dbReference>
<evidence type="ECO:0000313" key="10">
    <source>
        <dbReference type="EMBL" id="BBO23372.1"/>
    </source>
</evidence>
<keyword evidence="4 7" id="KW-0812">Transmembrane</keyword>
<evidence type="ECO:0000256" key="1">
    <source>
        <dbReference type="ARBA" id="ARBA00004141"/>
    </source>
</evidence>
<dbReference type="Gene3D" id="3.30.70.1350">
    <property type="entry name" value="Cation efflux protein, cytoplasmic domain"/>
    <property type="match status" value="1"/>
</dbReference>
<dbReference type="GO" id="GO:0015093">
    <property type="term" value="F:ferrous iron transmembrane transporter activity"/>
    <property type="evidence" value="ECO:0007669"/>
    <property type="project" value="TreeGrafter"/>
</dbReference>
<feature type="domain" description="Cation efflux protein cytoplasmic" evidence="9">
    <location>
        <begin position="187"/>
        <end position="264"/>
    </location>
</feature>
<dbReference type="GO" id="GO:0015341">
    <property type="term" value="F:zinc efflux antiporter activity"/>
    <property type="evidence" value="ECO:0007669"/>
    <property type="project" value="TreeGrafter"/>
</dbReference>
<evidence type="ECO:0000259" key="9">
    <source>
        <dbReference type="Pfam" id="PF16916"/>
    </source>
</evidence>
<comment type="similarity">
    <text evidence="2">Belongs to the cation diffusion facilitator (CDF) transporter (TC 2.A.4) family.</text>
</comment>
<dbReference type="InterPro" id="IPR027469">
    <property type="entry name" value="Cation_efflux_TMD_sf"/>
</dbReference>
<dbReference type="PANTHER" id="PTHR43840">
    <property type="entry name" value="MITOCHONDRIAL METAL TRANSPORTER 1-RELATED"/>
    <property type="match status" value="1"/>
</dbReference>
<keyword evidence="6 7" id="KW-0472">Membrane</keyword>
<dbReference type="AlphaFoldDB" id="A0A809RUB5"/>
<dbReference type="InterPro" id="IPR050291">
    <property type="entry name" value="CDF_Transporter"/>
</dbReference>
<keyword evidence="5 7" id="KW-1133">Transmembrane helix</keyword>
<dbReference type="InterPro" id="IPR002524">
    <property type="entry name" value="Cation_efflux"/>
</dbReference>
<dbReference type="GO" id="GO:0005886">
    <property type="term" value="C:plasma membrane"/>
    <property type="evidence" value="ECO:0007669"/>
    <property type="project" value="TreeGrafter"/>
</dbReference>
<feature type="domain" description="Cation efflux protein transmembrane" evidence="8">
    <location>
        <begin position="1"/>
        <end position="183"/>
    </location>
</feature>
<protein>
    <submittedName>
        <fullName evidence="10">Divelent cation transporter</fullName>
    </submittedName>
</protein>
<accession>A0A809RUB5</accession>
<evidence type="ECO:0000256" key="6">
    <source>
        <dbReference type="ARBA" id="ARBA00023136"/>
    </source>
</evidence>
<evidence type="ECO:0000256" key="3">
    <source>
        <dbReference type="ARBA" id="ARBA00022448"/>
    </source>
</evidence>
<dbReference type="Pfam" id="PF01545">
    <property type="entry name" value="Cation_efflux"/>
    <property type="match status" value="1"/>
</dbReference>
<proteinExistence type="inferred from homology"/>
<dbReference type="Gene3D" id="1.20.1510.10">
    <property type="entry name" value="Cation efflux protein transmembrane domain"/>
    <property type="match status" value="1"/>
</dbReference>
<evidence type="ECO:0000256" key="2">
    <source>
        <dbReference type="ARBA" id="ARBA00008114"/>
    </source>
</evidence>
<keyword evidence="3" id="KW-0813">Transport</keyword>
<sequence>MGVKVVTAWVSGSVSALGEALQSSADVLMSALTLVVLRVSALPPDREHPYGHGKAEILSSAFQMLLILLTSVFIVWAAYRRLLSPESIRWDWAALGMGYAVISNLIVAGHLTRRNREFESPSLAAESLHLRTDALMSGGVLVGLLLVGMTGIEAIDSGVAILFALVAMSLAFRQLYASLHPLMDGALPEDEIRRLETALNLHPEVRGFHNLRARKVGSRRFIELHVMLDDDLSFIEAHDLAEEIERELSQEFPGSQVSIHYEPHEAELEHRKKEHGE</sequence>